<dbReference type="CDD" id="cd03141">
    <property type="entry name" value="GATase1_Hsp31_like"/>
    <property type="match status" value="1"/>
</dbReference>
<comment type="similarity">
    <text evidence="3">Belongs to the peptidase C56 family. HSP31-like subfamily.</text>
</comment>
<dbReference type="PANTHER" id="PTHR48094:SF11">
    <property type="entry name" value="GLUTATHIONE-INDEPENDENT GLYOXALASE HSP31-RELATED"/>
    <property type="match status" value="1"/>
</dbReference>
<keyword evidence="4" id="KW-0732">Signal</keyword>
<name>A0A246K3E7_9SPHN</name>
<feature type="chain" id="PRO_5012738290" evidence="4">
    <location>
        <begin position="22"/>
        <end position="352"/>
    </location>
</feature>
<dbReference type="Gene3D" id="3.40.50.880">
    <property type="match status" value="1"/>
</dbReference>
<keyword evidence="7" id="KW-1185">Reference proteome</keyword>
<evidence type="ECO:0000313" key="6">
    <source>
        <dbReference type="EMBL" id="OWR00081.1"/>
    </source>
</evidence>
<organism evidence="6 7">
    <name type="scientific">Sphingopyxis witflariensis</name>
    <dbReference type="NCBI Taxonomy" id="173675"/>
    <lineage>
        <taxon>Bacteria</taxon>
        <taxon>Pseudomonadati</taxon>
        <taxon>Pseudomonadota</taxon>
        <taxon>Alphaproteobacteria</taxon>
        <taxon>Sphingomonadales</taxon>
        <taxon>Sphingomonadaceae</taxon>
        <taxon>Sphingopyxis</taxon>
    </lineage>
</organism>
<dbReference type="AlphaFoldDB" id="A0A246K3E7"/>
<accession>A0A246K3E7</accession>
<comment type="caution">
    <text evidence="6">The sequence shown here is derived from an EMBL/GenBank/DDBJ whole genome shotgun (WGS) entry which is preliminary data.</text>
</comment>
<dbReference type="RefSeq" id="WP_088471567.1">
    <property type="nucleotide sequence ID" value="NZ_NISJ01000002.1"/>
</dbReference>
<dbReference type="InterPro" id="IPR050325">
    <property type="entry name" value="Prot/Nucl_acid_deglycase"/>
</dbReference>
<evidence type="ECO:0000256" key="1">
    <source>
        <dbReference type="ARBA" id="ARBA00023016"/>
    </source>
</evidence>
<dbReference type="Proteomes" id="UP000197097">
    <property type="component" value="Unassembled WGS sequence"/>
</dbReference>
<evidence type="ECO:0000259" key="5">
    <source>
        <dbReference type="Pfam" id="PF01965"/>
    </source>
</evidence>
<dbReference type="PANTHER" id="PTHR48094">
    <property type="entry name" value="PROTEIN/NUCLEIC ACID DEGLYCASE DJ-1-RELATED"/>
    <property type="match status" value="1"/>
</dbReference>
<dbReference type="GO" id="GO:0005737">
    <property type="term" value="C:cytoplasm"/>
    <property type="evidence" value="ECO:0007669"/>
    <property type="project" value="TreeGrafter"/>
</dbReference>
<feature type="domain" description="DJ-1/PfpI" evidence="5">
    <location>
        <begin position="46"/>
        <end position="238"/>
    </location>
</feature>
<sequence>MRSVLILSLFLTGLLPSAAVATAPADRARILLVVSSHGRDGGKAQPGFEMDELAQAWLIFRDNGFAADIASPEGGVVVPDEYAADKAYNRSFADDRDASAQLAATLRLSTVDPGRYAAVFVIGGKGAMFDLPFSQSLARLVSDIHGRGGVIGAVCHGPAVLARLRNAEGKPFVMGRTVTGFTDEEEALFGKKWVAEFPFLLETELRRQGAKFSEAAFMLPHVAVDDRMVTGQNPYSVAPAAEALVAMLGKSPAARAPWPDKKSMALLASSLTEKPGALTSALAKQHKQLDVPLIAIWGYYRTIEAAGDKAGTAEGLHVMEAAQPWFDDDGLHQAIAAVRKALATPGNIKLSD</sequence>
<gene>
    <name evidence="6" type="ORF">CDQ91_04690</name>
</gene>
<evidence type="ECO:0000256" key="2">
    <source>
        <dbReference type="ARBA" id="ARBA00023239"/>
    </source>
</evidence>
<dbReference type="Pfam" id="PF01965">
    <property type="entry name" value="DJ-1_PfpI"/>
    <property type="match status" value="1"/>
</dbReference>
<evidence type="ECO:0000256" key="3">
    <source>
        <dbReference type="ARBA" id="ARBA00038493"/>
    </source>
</evidence>
<protein>
    <submittedName>
        <fullName evidence="6">Thiamine biosynthesis protein ThiJ</fullName>
    </submittedName>
</protein>
<reference evidence="6 7" key="1">
    <citation type="journal article" date="2002" name="Int. J. Syst. Evol. Microbiol.">
        <title>Sphingopyxis witflariensis sp. nov., isolated from activated sludge.</title>
        <authorList>
            <person name="Kampfer P."/>
            <person name="Witzenberger R."/>
            <person name="Denner E.B."/>
            <person name="Busse H.J."/>
            <person name="Neef A."/>
        </authorList>
    </citation>
    <scope>NUCLEOTIDE SEQUENCE [LARGE SCALE GENOMIC DNA]</scope>
    <source>
        <strain evidence="6 7">DSM 14551</strain>
    </source>
</reference>
<dbReference type="SUPFAM" id="SSF52317">
    <property type="entry name" value="Class I glutamine amidotransferase-like"/>
    <property type="match status" value="1"/>
</dbReference>
<evidence type="ECO:0000313" key="7">
    <source>
        <dbReference type="Proteomes" id="UP000197097"/>
    </source>
</evidence>
<dbReference type="OrthoDB" id="9792284at2"/>
<keyword evidence="1" id="KW-0346">Stress response</keyword>
<keyword evidence="2" id="KW-0456">Lyase</keyword>
<proteinExistence type="inferred from homology"/>
<dbReference type="InterPro" id="IPR029062">
    <property type="entry name" value="Class_I_gatase-like"/>
</dbReference>
<evidence type="ECO:0000256" key="4">
    <source>
        <dbReference type="SAM" id="SignalP"/>
    </source>
</evidence>
<feature type="signal peptide" evidence="4">
    <location>
        <begin position="1"/>
        <end position="21"/>
    </location>
</feature>
<dbReference type="GO" id="GO:0019172">
    <property type="term" value="F:glyoxalase III activity"/>
    <property type="evidence" value="ECO:0007669"/>
    <property type="project" value="TreeGrafter"/>
</dbReference>
<dbReference type="EMBL" id="NISJ01000002">
    <property type="protein sequence ID" value="OWR00081.1"/>
    <property type="molecule type" value="Genomic_DNA"/>
</dbReference>
<dbReference type="InterPro" id="IPR002818">
    <property type="entry name" value="DJ-1/PfpI"/>
</dbReference>
<dbReference type="GO" id="GO:0019243">
    <property type="term" value="P:methylglyoxal catabolic process to D-lactate via S-lactoyl-glutathione"/>
    <property type="evidence" value="ECO:0007669"/>
    <property type="project" value="TreeGrafter"/>
</dbReference>